<evidence type="ECO:0000256" key="4">
    <source>
        <dbReference type="ARBA" id="ARBA00022722"/>
    </source>
</evidence>
<dbReference type="GO" id="GO:0006364">
    <property type="term" value="P:rRNA processing"/>
    <property type="evidence" value="ECO:0007669"/>
    <property type="project" value="TreeGrafter"/>
</dbReference>
<evidence type="ECO:0000256" key="6">
    <source>
        <dbReference type="ARBA" id="ARBA00022759"/>
    </source>
</evidence>
<feature type="domain" description="S1 motif" evidence="12">
    <location>
        <begin position="49"/>
        <end position="79"/>
    </location>
</feature>
<comment type="cofactor">
    <cofactor evidence="1">
        <name>Mg(2+)</name>
        <dbReference type="ChEBI" id="CHEBI:18420"/>
    </cofactor>
</comment>
<evidence type="ECO:0000256" key="8">
    <source>
        <dbReference type="ARBA" id="ARBA00022842"/>
    </source>
</evidence>
<keyword evidence="14" id="KW-1185">Reference proteome</keyword>
<dbReference type="RefSeq" id="WP_183119590.1">
    <property type="nucleotide sequence ID" value="NZ_JABEQF010000006.1"/>
</dbReference>
<sequence>MTVRIRAASAPGEIRIAVTDDARVDADDTEGAGLIEYALWRPGAPDGIGDVHRGRVAARMPAMGGAFVDLADGTSGFLPDSAGAAGLTEGDAALVRITRSAQGGKGARLAACPADAVPVSDRTGPPALLARGPSPLEVLAAAWPDAPILIDDSSVGARLPPALRNRVQRVAAAFDSATEAASDALDDPAVELPGGVRATITPTPALVAIDMDGGAASADRRAKQTAQFATNRDALPALLHQIRLRNLSGAIVLDVAGLAIRKRQALRPVFEESLARDPLRPRFLGFTALGLAEILRPRIRPPLHELVSGPHGQALRALRHWVRATRGTPGTAAPLRVGTDIARALDRDPGAEADATQLSGHVPARQLDPSLPPLGWSLSGPENRP</sequence>
<comment type="caution">
    <text evidence="13">The sequence shown here is derived from an EMBL/GenBank/DDBJ whole genome shotgun (WGS) entry which is preliminary data.</text>
</comment>
<evidence type="ECO:0000256" key="11">
    <source>
        <dbReference type="SAM" id="MobiDB-lite"/>
    </source>
</evidence>
<reference evidence="13 14" key="1">
    <citation type="submission" date="2020-04" db="EMBL/GenBank/DDBJ databases">
        <title>Description of novel Gluconacetobacter.</title>
        <authorList>
            <person name="Sombolestani A."/>
        </authorList>
    </citation>
    <scope>NUCLEOTIDE SEQUENCE [LARGE SCALE GENOMIC DNA]</scope>
    <source>
        <strain evidence="13 14">LMG 21311</strain>
    </source>
</reference>
<feature type="region of interest" description="Disordered" evidence="11">
    <location>
        <begin position="350"/>
        <end position="385"/>
    </location>
</feature>
<dbReference type="GO" id="GO:0004519">
    <property type="term" value="F:endonuclease activity"/>
    <property type="evidence" value="ECO:0007669"/>
    <property type="project" value="UniProtKB-KW"/>
</dbReference>
<keyword evidence="9" id="KW-0694">RNA-binding</keyword>
<keyword evidence="5" id="KW-0479">Metal-binding</keyword>
<keyword evidence="4" id="KW-0540">Nuclease</keyword>
<dbReference type="Pfam" id="PF10150">
    <property type="entry name" value="RNase_E_G"/>
    <property type="match status" value="1"/>
</dbReference>
<dbReference type="PROSITE" id="PS50126">
    <property type="entry name" value="S1"/>
    <property type="match status" value="1"/>
</dbReference>
<dbReference type="GO" id="GO:0046872">
    <property type="term" value="F:metal ion binding"/>
    <property type="evidence" value="ECO:0007669"/>
    <property type="project" value="UniProtKB-KW"/>
</dbReference>
<dbReference type="GO" id="GO:0004540">
    <property type="term" value="F:RNA nuclease activity"/>
    <property type="evidence" value="ECO:0007669"/>
    <property type="project" value="InterPro"/>
</dbReference>
<evidence type="ECO:0000256" key="10">
    <source>
        <dbReference type="ARBA" id="ARBA00023136"/>
    </source>
</evidence>
<evidence type="ECO:0000313" key="14">
    <source>
        <dbReference type="Proteomes" id="UP000555756"/>
    </source>
</evidence>
<keyword evidence="10" id="KW-0472">Membrane</keyword>
<evidence type="ECO:0000256" key="1">
    <source>
        <dbReference type="ARBA" id="ARBA00001946"/>
    </source>
</evidence>
<dbReference type="PANTHER" id="PTHR30001">
    <property type="entry name" value="RIBONUCLEASE"/>
    <property type="match status" value="1"/>
</dbReference>
<dbReference type="InterPro" id="IPR003029">
    <property type="entry name" value="S1_domain"/>
</dbReference>
<evidence type="ECO:0000259" key="12">
    <source>
        <dbReference type="PROSITE" id="PS50126"/>
    </source>
</evidence>
<gene>
    <name evidence="13" type="ORF">HLH34_10940</name>
</gene>
<dbReference type="AlphaFoldDB" id="A0A7W4PGX4"/>
<dbReference type="GO" id="GO:0003723">
    <property type="term" value="F:RNA binding"/>
    <property type="evidence" value="ECO:0007669"/>
    <property type="project" value="UniProtKB-KW"/>
</dbReference>
<organism evidence="13 14">
    <name type="scientific">Gluconacetobacter azotocaptans</name>
    <dbReference type="NCBI Taxonomy" id="142834"/>
    <lineage>
        <taxon>Bacteria</taxon>
        <taxon>Pseudomonadati</taxon>
        <taxon>Pseudomonadota</taxon>
        <taxon>Alphaproteobacteria</taxon>
        <taxon>Acetobacterales</taxon>
        <taxon>Acetobacteraceae</taxon>
        <taxon>Gluconacetobacter</taxon>
    </lineage>
</organism>
<dbReference type="GO" id="GO:0005737">
    <property type="term" value="C:cytoplasm"/>
    <property type="evidence" value="ECO:0007669"/>
    <property type="project" value="TreeGrafter"/>
</dbReference>
<keyword evidence="6" id="KW-0255">Endonuclease</keyword>
<dbReference type="InterPro" id="IPR012340">
    <property type="entry name" value="NA-bd_OB-fold"/>
</dbReference>
<dbReference type="SUPFAM" id="SSF50249">
    <property type="entry name" value="Nucleic acid-binding proteins"/>
    <property type="match status" value="1"/>
</dbReference>
<dbReference type="InterPro" id="IPR019307">
    <property type="entry name" value="RNA-bd_AU-1/RNase_E/G"/>
</dbReference>
<keyword evidence="3" id="KW-0997">Cell inner membrane</keyword>
<keyword evidence="7" id="KW-0378">Hydrolase</keyword>
<dbReference type="Proteomes" id="UP000555756">
    <property type="component" value="Unassembled WGS sequence"/>
</dbReference>
<accession>A0A7W4PGX4</accession>
<proteinExistence type="predicted"/>
<name>A0A7W4PGX4_9PROT</name>
<evidence type="ECO:0000256" key="3">
    <source>
        <dbReference type="ARBA" id="ARBA00022519"/>
    </source>
</evidence>
<dbReference type="EMBL" id="JABEQF010000006">
    <property type="protein sequence ID" value="MBB2190471.1"/>
    <property type="molecule type" value="Genomic_DNA"/>
</dbReference>
<evidence type="ECO:0000256" key="5">
    <source>
        <dbReference type="ARBA" id="ARBA00022723"/>
    </source>
</evidence>
<dbReference type="PANTHER" id="PTHR30001:SF1">
    <property type="entry name" value="RIBONUCLEASE E_G-LIKE PROTEIN, CHLOROPLASTIC"/>
    <property type="match status" value="1"/>
</dbReference>
<evidence type="ECO:0000313" key="13">
    <source>
        <dbReference type="EMBL" id="MBB2190471.1"/>
    </source>
</evidence>
<evidence type="ECO:0000256" key="7">
    <source>
        <dbReference type="ARBA" id="ARBA00022801"/>
    </source>
</evidence>
<dbReference type="GO" id="GO:0016787">
    <property type="term" value="F:hydrolase activity"/>
    <property type="evidence" value="ECO:0007669"/>
    <property type="project" value="UniProtKB-KW"/>
</dbReference>
<protein>
    <submittedName>
        <fullName evidence="13">Ribonuclease</fullName>
    </submittedName>
</protein>
<evidence type="ECO:0000256" key="9">
    <source>
        <dbReference type="ARBA" id="ARBA00022884"/>
    </source>
</evidence>
<dbReference type="InterPro" id="IPR004659">
    <property type="entry name" value="RNase_E/G"/>
</dbReference>
<keyword evidence="2" id="KW-1003">Cell membrane</keyword>
<evidence type="ECO:0000256" key="2">
    <source>
        <dbReference type="ARBA" id="ARBA00022475"/>
    </source>
</evidence>
<keyword evidence="8" id="KW-0460">Magnesium</keyword>